<gene>
    <name evidence="3" type="ORF">OSB04_012252</name>
</gene>
<dbReference type="Pfam" id="PF13976">
    <property type="entry name" value="gag_pre-integrs"/>
    <property type="match status" value="1"/>
</dbReference>
<sequence>MSFMFPILLKFCYLFRRLTSDNNISIEFDPLGFDVKDFQTQIPILRCNSEGDLYPFTSSPSSQQTPPSTFVVISQDFWHHRLGHPGSSLLRYLKNSSFINCGKLKTSKSCVFGKHIRLSFMDSTSCTYFPFDIVHSDLWTSPIISSGGHRYIRSFS</sequence>
<comment type="caution">
    <text evidence="3">The sequence shown here is derived from an EMBL/GenBank/DDBJ whole genome shotgun (WGS) entry which is preliminary data.</text>
</comment>
<dbReference type="AlphaFoldDB" id="A0AA38TB25"/>
<name>A0AA38TB25_9ASTR</name>
<organism evidence="3 4">
    <name type="scientific">Centaurea solstitialis</name>
    <name type="common">yellow star-thistle</name>
    <dbReference type="NCBI Taxonomy" id="347529"/>
    <lineage>
        <taxon>Eukaryota</taxon>
        <taxon>Viridiplantae</taxon>
        <taxon>Streptophyta</taxon>
        <taxon>Embryophyta</taxon>
        <taxon>Tracheophyta</taxon>
        <taxon>Spermatophyta</taxon>
        <taxon>Magnoliopsida</taxon>
        <taxon>eudicotyledons</taxon>
        <taxon>Gunneridae</taxon>
        <taxon>Pentapetalae</taxon>
        <taxon>asterids</taxon>
        <taxon>campanulids</taxon>
        <taxon>Asterales</taxon>
        <taxon>Asteraceae</taxon>
        <taxon>Carduoideae</taxon>
        <taxon>Cardueae</taxon>
        <taxon>Centaureinae</taxon>
        <taxon>Centaurea</taxon>
    </lineage>
</organism>
<dbReference type="Proteomes" id="UP001172457">
    <property type="component" value="Chromosome 3"/>
</dbReference>
<evidence type="ECO:0000313" key="3">
    <source>
        <dbReference type="EMBL" id="KAJ9557638.1"/>
    </source>
</evidence>
<feature type="domain" description="GAG-pre-integrase" evidence="2">
    <location>
        <begin position="53"/>
        <end position="115"/>
    </location>
</feature>
<proteinExistence type="predicted"/>
<evidence type="ECO:0000256" key="1">
    <source>
        <dbReference type="SAM" id="SignalP"/>
    </source>
</evidence>
<accession>A0AA38TB25</accession>
<dbReference type="InterPro" id="IPR025724">
    <property type="entry name" value="GAG-pre-integrase_dom"/>
</dbReference>
<keyword evidence="1" id="KW-0732">Signal</keyword>
<protein>
    <recommendedName>
        <fullName evidence="2">GAG-pre-integrase domain-containing protein</fullName>
    </recommendedName>
</protein>
<feature type="chain" id="PRO_5041338262" description="GAG-pre-integrase domain-containing protein" evidence="1">
    <location>
        <begin position="21"/>
        <end position="156"/>
    </location>
</feature>
<feature type="signal peptide" evidence="1">
    <location>
        <begin position="1"/>
        <end position="20"/>
    </location>
</feature>
<evidence type="ECO:0000313" key="4">
    <source>
        <dbReference type="Proteomes" id="UP001172457"/>
    </source>
</evidence>
<reference evidence="3" key="1">
    <citation type="submission" date="2023-03" db="EMBL/GenBank/DDBJ databases">
        <title>Chromosome-scale reference genome and RAD-based genetic map of yellow starthistle (Centaurea solstitialis) reveal putative structural variation and QTLs associated with invader traits.</title>
        <authorList>
            <person name="Reatini B."/>
            <person name="Cang F.A."/>
            <person name="Jiang Q."/>
            <person name="Mckibben M.T.W."/>
            <person name="Barker M.S."/>
            <person name="Rieseberg L.H."/>
            <person name="Dlugosch K.M."/>
        </authorList>
    </citation>
    <scope>NUCLEOTIDE SEQUENCE</scope>
    <source>
        <strain evidence="3">CAN-66</strain>
        <tissue evidence="3">Leaf</tissue>
    </source>
</reference>
<evidence type="ECO:0000259" key="2">
    <source>
        <dbReference type="Pfam" id="PF13976"/>
    </source>
</evidence>
<keyword evidence="4" id="KW-1185">Reference proteome</keyword>
<dbReference type="EMBL" id="JARYMX010000003">
    <property type="protein sequence ID" value="KAJ9557638.1"/>
    <property type="molecule type" value="Genomic_DNA"/>
</dbReference>